<accession>A0AAN7MR20</accession>
<proteinExistence type="predicted"/>
<dbReference type="Proteomes" id="UP001346149">
    <property type="component" value="Unassembled WGS sequence"/>
</dbReference>
<protein>
    <submittedName>
        <fullName evidence="1">Uncharacterized protein</fullName>
    </submittedName>
</protein>
<dbReference type="AlphaFoldDB" id="A0AAN7MR20"/>
<gene>
    <name evidence="1" type="ORF">SAY86_001385</name>
</gene>
<reference evidence="1 2" key="1">
    <citation type="journal article" date="2023" name="Hortic Res">
        <title>Pangenome of water caltrop reveals structural variations and asymmetric subgenome divergence after allopolyploidization.</title>
        <authorList>
            <person name="Zhang X."/>
            <person name="Chen Y."/>
            <person name="Wang L."/>
            <person name="Yuan Y."/>
            <person name="Fang M."/>
            <person name="Shi L."/>
            <person name="Lu R."/>
            <person name="Comes H.P."/>
            <person name="Ma Y."/>
            <person name="Chen Y."/>
            <person name="Huang G."/>
            <person name="Zhou Y."/>
            <person name="Zheng Z."/>
            <person name="Qiu Y."/>
        </authorList>
    </citation>
    <scope>NUCLEOTIDE SEQUENCE [LARGE SCALE GENOMIC DNA]</scope>
    <source>
        <strain evidence="1">F231</strain>
    </source>
</reference>
<organism evidence="1 2">
    <name type="scientific">Trapa natans</name>
    <name type="common">Water chestnut</name>
    <dbReference type="NCBI Taxonomy" id="22666"/>
    <lineage>
        <taxon>Eukaryota</taxon>
        <taxon>Viridiplantae</taxon>
        <taxon>Streptophyta</taxon>
        <taxon>Embryophyta</taxon>
        <taxon>Tracheophyta</taxon>
        <taxon>Spermatophyta</taxon>
        <taxon>Magnoliopsida</taxon>
        <taxon>eudicotyledons</taxon>
        <taxon>Gunneridae</taxon>
        <taxon>Pentapetalae</taxon>
        <taxon>rosids</taxon>
        <taxon>malvids</taxon>
        <taxon>Myrtales</taxon>
        <taxon>Lythraceae</taxon>
        <taxon>Trapa</taxon>
    </lineage>
</organism>
<evidence type="ECO:0000313" key="2">
    <source>
        <dbReference type="Proteomes" id="UP001346149"/>
    </source>
</evidence>
<name>A0AAN7MR20_TRANT</name>
<keyword evidence="2" id="KW-1185">Reference proteome</keyword>
<comment type="caution">
    <text evidence="1">The sequence shown here is derived from an EMBL/GenBank/DDBJ whole genome shotgun (WGS) entry which is preliminary data.</text>
</comment>
<sequence length="100" mass="11092">MESSNGRCTAAESIVFHGDRAAPTFRASDLQPLTCCLDPCTAQDVPRWPCLVKKKMTLVEYSFEQDECTTSSSGLHGNGGRCTSFPSYDMKDKRIHDWVA</sequence>
<dbReference type="EMBL" id="JAXQNO010000002">
    <property type="protein sequence ID" value="KAK4803182.1"/>
    <property type="molecule type" value="Genomic_DNA"/>
</dbReference>
<evidence type="ECO:0000313" key="1">
    <source>
        <dbReference type="EMBL" id="KAK4803182.1"/>
    </source>
</evidence>